<feature type="transmembrane region" description="Helical" evidence="8">
    <location>
        <begin position="257"/>
        <end position="278"/>
    </location>
</feature>
<evidence type="ECO:0000313" key="9">
    <source>
        <dbReference type="EMBL" id="EFY87832.1"/>
    </source>
</evidence>
<dbReference type="Proteomes" id="UP000002499">
    <property type="component" value="Unassembled WGS sequence"/>
</dbReference>
<feature type="compositionally biased region" description="Acidic residues" evidence="7">
    <location>
        <begin position="1245"/>
        <end position="1262"/>
    </location>
</feature>
<feature type="compositionally biased region" description="Polar residues" evidence="7">
    <location>
        <begin position="622"/>
        <end position="632"/>
    </location>
</feature>
<dbReference type="OMA" id="CRNWAEF"/>
<feature type="compositionally biased region" description="Acidic residues" evidence="7">
    <location>
        <begin position="790"/>
        <end position="812"/>
    </location>
</feature>
<dbReference type="OrthoDB" id="5326588at2759"/>
<accession>E9E882</accession>
<evidence type="ECO:0000256" key="8">
    <source>
        <dbReference type="SAM" id="Phobius"/>
    </source>
</evidence>
<dbReference type="GO" id="GO:0022857">
    <property type="term" value="F:transmembrane transporter activity"/>
    <property type="evidence" value="ECO:0007669"/>
    <property type="project" value="TreeGrafter"/>
</dbReference>
<dbReference type="EMBL" id="GL698520">
    <property type="protein sequence ID" value="EFY87832.1"/>
    <property type="molecule type" value="Genomic_DNA"/>
</dbReference>
<protein>
    <recommendedName>
        <fullName evidence="11">Mfs allantoate protein</fullName>
    </recommendedName>
</protein>
<dbReference type="PANTHER" id="PTHR43791">
    <property type="entry name" value="PERMEASE-RELATED"/>
    <property type="match status" value="1"/>
</dbReference>
<proteinExistence type="predicted"/>
<evidence type="ECO:0000256" key="4">
    <source>
        <dbReference type="ARBA" id="ARBA00022989"/>
    </source>
</evidence>
<dbReference type="PANTHER" id="PTHR43791:SF1">
    <property type="entry name" value="ALLANTOATE PERMEASE"/>
    <property type="match status" value="1"/>
</dbReference>
<evidence type="ECO:0000256" key="5">
    <source>
        <dbReference type="ARBA" id="ARBA00023136"/>
    </source>
</evidence>
<feature type="transmembrane region" description="Helical" evidence="8">
    <location>
        <begin position="154"/>
        <end position="176"/>
    </location>
</feature>
<dbReference type="eggNOG" id="KOG2533">
    <property type="taxonomic scope" value="Eukaryota"/>
</dbReference>
<keyword evidence="3 8" id="KW-0812">Transmembrane</keyword>
<evidence type="ECO:0008006" key="11">
    <source>
        <dbReference type="Google" id="ProtNLM"/>
    </source>
</evidence>
<reference evidence="9 10" key="1">
    <citation type="journal article" date="2011" name="PLoS Genet.">
        <title>Genome sequencing and comparative transcriptomics of the model entomopathogenic fungi Metarhizium anisopliae and M. acridum.</title>
        <authorList>
            <person name="Gao Q."/>
            <person name="Jin K."/>
            <person name="Ying S.H."/>
            <person name="Zhang Y."/>
            <person name="Xiao G."/>
            <person name="Shang Y."/>
            <person name="Duan Z."/>
            <person name="Hu X."/>
            <person name="Xie X.Q."/>
            <person name="Zhou G."/>
            <person name="Peng G."/>
            <person name="Luo Z."/>
            <person name="Huang W."/>
            <person name="Wang B."/>
            <person name="Fang W."/>
            <person name="Wang S."/>
            <person name="Zhong Y."/>
            <person name="Ma L.J."/>
            <person name="St Leger R.J."/>
            <person name="Zhao G.P."/>
            <person name="Pei Y."/>
            <person name="Feng M.G."/>
            <person name="Xia Y."/>
            <person name="Wang C."/>
        </authorList>
    </citation>
    <scope>NUCLEOTIDE SEQUENCE [LARGE SCALE GENOMIC DNA]</scope>
    <source>
        <strain evidence="9 10">CQMa 102</strain>
    </source>
</reference>
<keyword evidence="10" id="KW-1185">Reference proteome</keyword>
<keyword evidence="4 8" id="KW-1133">Transmembrane helix</keyword>
<sequence length="1740" mass="198850">MAEARSQLQPRLGAGNPEAENEKAEAASNSFDDTILSPKLSRNKSSGLDAALELINEAGDLSTTPLDPAQQKRLVRRIDYHIMPLICVVYFLQYIDKTSISYASVTGIQEATGLVGNQFNWVASIFFFGQLAFEFPTIRLIQLFPLAKYASINVFIWGAVLACIAACKNYASLLILPPRQGSCHWRTRKPTSSEFEATGRGIGSDKFKWSQVKEALTDSMTWLYCFWIFAANVPNSTATSFGNLLVEGMGYSSQESLILVTPLGAYEIVALSGLTWLAMKTRQRILWCIAGHIPAIIGAILMATTIDLYAMRYPLNESSTDRETSEQALRLSDGQTCQDAATNANGLFCRLHAKQAHGLYKGYKRRNAQLDAIDDEAPAYLKNSHVPLANDKFESIQDETVLRQVHSHLFEKYVLFSKVIDARKLHHKHFYPLQVDYGHQAYLDKLSSQRHTVLRALGMLEKRTAQVLYEKEKWFTWVRKVQETEEANGEKEQKKARQEAALFKRHMKNLQTRLEIIRQREEKKRQDAYLEDAYRERMSMSADEADDDGDWDPIEDAGHDKRQSYIDLIRHFLWMEVLGAGEDAVHRAGSDATAQEAGHSGEPQTTVAKSKKKQKAKGTAASDNGSRGSSDARNVASRGQKRLLAMQESGQATAKPDLQEPNMINIETEAEMRKRLAEGVKKNYDGFWDFQIVSALENPHETVEKTAPMTDDEIDSVVKDIREIKRLLFSRLILAQASMLPAAIRANSVEEFLNDADVAESDLRDICLKVADPTLQVIRDACADFSRGDEADDDEDDEDEDEDEDEDDDEDDESLLELILEIRRYANLHTPYWLLDKLACEKSGLLSRQQKKSRSRKTKVTICGKSIWNHASENAMSLDGWLQFSVMAKDCSLENAFQLCRNWAEFSDLNLLTLWQFFPASNWVPWGSSQMVRQLQELGFFPYFIDFEAQQHSRYNQVSGRSHGRRQHDIIETRNIIVGHMKRNDPVTRRFLQYLEMRAGELLLLVRDGKTGRVVTAPPKQLLWTYRQKQGIGRASKNEYVNVLEVGPGYFRMLDILRNWRFGFDDYYDVFIWDFVPCQSAMATYNNIIHELKNARRITNVRGIYAHMEPLLRTLTWVEGSMRTRQVKAGEDVETLWDEFMDERNELVLVNGNGESVTRCDASEASASPYLFYNEANVLEDQILFPDELISNKRNVPFNEMKDGVIRIESGVLPSRARHLLRSQKAGMLLLQGYEGREPSPKASDDEEDGYLSNESDDEEDGYLSNASDDKVGFLWDSPELWESAIEQVRKEALNGQQNIRLQRTGLDAMQASSLFEERFGERLAEADSMELLQHERSTNFKEACHGGDLEPGSLEKYFQVQEKIEQILGCSHSGSTDWVWFVVEIMDWLQLRTKYNHHRSSPWSHSFWIYDLVQAFATMAMFFPGLAATEPVTKFLESNECKEFRNSDLFSPKQRAANLPDRRSPTSYKYRKPEFWAKWKEVLDSRGYFTDIYPYDWSLAIRPIIAHCQLNLASPITNLARFANNRFVVYRAGAIAPLHCQSDAQIIPGIATANTEPHRPDKLDLFINYEDPYNSCPPPTFPACYIHPHQWPVLLPLAQEFAKGHQSARFALLRQWSAPHFYPLSVGPENRHGLSFLDSAGRSWQWNFAPKDMPGSEFSARWNTLKRLERLQNKFGDRVVSRGDLIFVMAEDAEELLKTCTAVTFAIQTKPWLREIDVWKSFIDVDLDFLESLDDFWLD</sequence>
<keyword evidence="6" id="KW-0175">Coiled coil</keyword>
<name>E9E882_METAQ</name>
<keyword evidence="5 8" id="KW-0472">Membrane</keyword>
<evidence type="ECO:0000256" key="6">
    <source>
        <dbReference type="SAM" id="Coils"/>
    </source>
</evidence>
<feature type="transmembrane region" description="Helical" evidence="8">
    <location>
        <begin position="115"/>
        <end position="133"/>
    </location>
</feature>
<feature type="region of interest" description="Disordered" evidence="7">
    <location>
        <begin position="786"/>
        <end position="812"/>
    </location>
</feature>
<feature type="region of interest" description="Disordered" evidence="7">
    <location>
        <begin position="1233"/>
        <end position="1264"/>
    </location>
</feature>
<dbReference type="InParanoid" id="E9E882"/>
<evidence type="ECO:0000256" key="2">
    <source>
        <dbReference type="ARBA" id="ARBA00022448"/>
    </source>
</evidence>
<gene>
    <name evidence="9" type="ORF">MAC_06080</name>
</gene>
<evidence type="ECO:0000256" key="3">
    <source>
        <dbReference type="ARBA" id="ARBA00022692"/>
    </source>
</evidence>
<dbReference type="HOGENOM" id="CLU_002757_0_0_1"/>
<dbReference type="SUPFAM" id="SSF103473">
    <property type="entry name" value="MFS general substrate transporter"/>
    <property type="match status" value="1"/>
</dbReference>
<feature type="compositionally biased region" description="Basic and acidic residues" evidence="7">
    <location>
        <begin position="1235"/>
        <end position="1244"/>
    </location>
</feature>
<evidence type="ECO:0000313" key="10">
    <source>
        <dbReference type="Proteomes" id="UP000002499"/>
    </source>
</evidence>
<keyword evidence="2" id="KW-0813">Transport</keyword>
<dbReference type="Gene3D" id="1.20.1250.20">
    <property type="entry name" value="MFS general substrate transporter like domains"/>
    <property type="match status" value="1"/>
</dbReference>
<dbReference type="GO" id="GO:0016020">
    <property type="term" value="C:membrane"/>
    <property type="evidence" value="ECO:0007669"/>
    <property type="project" value="UniProtKB-SubCell"/>
</dbReference>
<evidence type="ECO:0000256" key="1">
    <source>
        <dbReference type="ARBA" id="ARBA00004141"/>
    </source>
</evidence>
<feature type="coiled-coil region" evidence="6">
    <location>
        <begin position="481"/>
        <end position="527"/>
    </location>
</feature>
<organism evidence="10">
    <name type="scientific">Metarhizium acridum (strain CQMa 102)</name>
    <dbReference type="NCBI Taxonomy" id="655827"/>
    <lineage>
        <taxon>Eukaryota</taxon>
        <taxon>Fungi</taxon>
        <taxon>Dikarya</taxon>
        <taxon>Ascomycota</taxon>
        <taxon>Pezizomycotina</taxon>
        <taxon>Sordariomycetes</taxon>
        <taxon>Hypocreomycetidae</taxon>
        <taxon>Hypocreales</taxon>
        <taxon>Clavicipitaceae</taxon>
        <taxon>Metarhizium</taxon>
    </lineage>
</organism>
<evidence type="ECO:0000256" key="7">
    <source>
        <dbReference type="SAM" id="MobiDB-lite"/>
    </source>
</evidence>
<feature type="region of interest" description="Disordered" evidence="7">
    <location>
        <begin position="588"/>
        <end position="637"/>
    </location>
</feature>
<feature type="transmembrane region" description="Helical" evidence="8">
    <location>
        <begin position="285"/>
        <end position="310"/>
    </location>
</feature>
<comment type="subcellular location">
    <subcellularLocation>
        <location evidence="1">Membrane</location>
        <topology evidence="1">Multi-pass membrane protein</topology>
    </subcellularLocation>
</comment>
<dbReference type="InterPro" id="IPR036259">
    <property type="entry name" value="MFS_trans_sf"/>
</dbReference>
<feature type="region of interest" description="Disordered" evidence="7">
    <location>
        <begin position="1"/>
        <end position="31"/>
    </location>
</feature>